<dbReference type="InterPro" id="IPR010559">
    <property type="entry name" value="Sig_transdc_His_kin_internal"/>
</dbReference>
<comment type="caution">
    <text evidence="3">The sequence shown here is derived from an EMBL/GenBank/DDBJ whole genome shotgun (WGS) entry which is preliminary data.</text>
</comment>
<feature type="domain" description="Histidine kinase/HSP90-like ATPase" evidence="2">
    <location>
        <begin position="263"/>
        <end position="362"/>
    </location>
</feature>
<proteinExistence type="predicted"/>
<dbReference type="SUPFAM" id="SSF55874">
    <property type="entry name" value="ATPase domain of HSP90 chaperone/DNA topoisomerase II/histidine kinase"/>
    <property type="match status" value="1"/>
</dbReference>
<dbReference type="InterPro" id="IPR003594">
    <property type="entry name" value="HATPase_dom"/>
</dbReference>
<dbReference type="Pfam" id="PF02518">
    <property type="entry name" value="HATPase_c"/>
    <property type="match status" value="1"/>
</dbReference>
<organism evidence="3 4">
    <name type="scientific">Inhella gelatinilytica</name>
    <dbReference type="NCBI Taxonomy" id="2795030"/>
    <lineage>
        <taxon>Bacteria</taxon>
        <taxon>Pseudomonadati</taxon>
        <taxon>Pseudomonadota</taxon>
        <taxon>Betaproteobacteria</taxon>
        <taxon>Burkholderiales</taxon>
        <taxon>Sphaerotilaceae</taxon>
        <taxon>Inhella</taxon>
    </lineage>
</organism>
<gene>
    <name evidence="3" type="ORF">I7X43_15750</name>
</gene>
<dbReference type="Gene3D" id="3.30.565.10">
    <property type="entry name" value="Histidine kinase-like ATPase, C-terminal domain"/>
    <property type="match status" value="1"/>
</dbReference>
<feature type="transmembrane region" description="Helical" evidence="1">
    <location>
        <begin position="49"/>
        <end position="69"/>
    </location>
</feature>
<evidence type="ECO:0000256" key="1">
    <source>
        <dbReference type="SAM" id="Phobius"/>
    </source>
</evidence>
<keyword evidence="3" id="KW-0418">Kinase</keyword>
<keyword evidence="1" id="KW-0472">Membrane</keyword>
<dbReference type="GO" id="GO:0016020">
    <property type="term" value="C:membrane"/>
    <property type="evidence" value="ECO:0007669"/>
    <property type="project" value="InterPro"/>
</dbReference>
<evidence type="ECO:0000313" key="4">
    <source>
        <dbReference type="Proteomes" id="UP000620139"/>
    </source>
</evidence>
<keyword evidence="4" id="KW-1185">Reference proteome</keyword>
<protein>
    <submittedName>
        <fullName evidence="3">Histidine kinase</fullName>
    </submittedName>
</protein>
<accession>A0A931J2T7</accession>
<feature type="transmembrane region" description="Helical" evidence="1">
    <location>
        <begin position="118"/>
        <end position="141"/>
    </location>
</feature>
<dbReference type="Pfam" id="PF06580">
    <property type="entry name" value="His_kinase"/>
    <property type="match status" value="1"/>
</dbReference>
<feature type="transmembrane region" description="Helical" evidence="1">
    <location>
        <begin position="24"/>
        <end position="43"/>
    </location>
</feature>
<dbReference type="RefSeq" id="WP_198101910.1">
    <property type="nucleotide sequence ID" value="NZ_JAEDAL010000011.1"/>
</dbReference>
<keyword evidence="3" id="KW-0808">Transferase</keyword>
<dbReference type="InterPro" id="IPR050640">
    <property type="entry name" value="Bact_2-comp_sensor_kinase"/>
</dbReference>
<dbReference type="InterPro" id="IPR036890">
    <property type="entry name" value="HATPase_C_sf"/>
</dbReference>
<dbReference type="Proteomes" id="UP000620139">
    <property type="component" value="Unassembled WGS sequence"/>
</dbReference>
<evidence type="ECO:0000313" key="3">
    <source>
        <dbReference type="EMBL" id="MBH9554296.1"/>
    </source>
</evidence>
<sequence>MDAQTQPLAPLGLRLIRGFTARRLGFTIGMAIAIAVLLSPVFITPLRFLIGRTLLIGGVALAVFVLFENAPQRLPRWLQRWYLQLGGVVISVPVTTFTIYWFASGGNLESFLHSEGRIAGFLFTAAAGLVLGPLAVMTALFQQRDAEVRSQALAFELERSELQRRALDARLRLLHAQVEPHFLFNTLANVRALVDAGSPKASSVLSSLIAYLRAAVPRLEAETSTLGQELQLARAYLELMHLRMPDRLQFTFDPCPDCEAVPCPPVSVLTLVENAVRHGIDPSEEGGRIEVRVRLEGEGTRRRCHVTVEDTGVGLRQGGAPGVGLANLRERLQLTLGAAAQLHLTEVLPHGVRAELILPLELA</sequence>
<dbReference type="PANTHER" id="PTHR34220:SF9">
    <property type="entry name" value="SIGNAL TRANSDUCTION HISTIDINE KINASE INTERNAL REGION DOMAIN-CONTAINING PROTEIN"/>
    <property type="match status" value="1"/>
</dbReference>
<dbReference type="EMBL" id="JAEDAL010000011">
    <property type="protein sequence ID" value="MBH9554296.1"/>
    <property type="molecule type" value="Genomic_DNA"/>
</dbReference>
<dbReference type="GO" id="GO:0000155">
    <property type="term" value="F:phosphorelay sensor kinase activity"/>
    <property type="evidence" value="ECO:0007669"/>
    <property type="project" value="InterPro"/>
</dbReference>
<feature type="transmembrane region" description="Helical" evidence="1">
    <location>
        <begin position="81"/>
        <end position="103"/>
    </location>
</feature>
<dbReference type="SMART" id="SM00387">
    <property type="entry name" value="HATPase_c"/>
    <property type="match status" value="1"/>
</dbReference>
<name>A0A931J2T7_9BURK</name>
<dbReference type="AlphaFoldDB" id="A0A931J2T7"/>
<reference evidence="3" key="1">
    <citation type="submission" date="2020-12" db="EMBL/GenBank/DDBJ databases">
        <title>The genome sequence of Inhella sp. 4Y17.</title>
        <authorList>
            <person name="Liu Y."/>
        </authorList>
    </citation>
    <scope>NUCLEOTIDE SEQUENCE</scope>
    <source>
        <strain evidence="3">4Y10</strain>
    </source>
</reference>
<dbReference type="PANTHER" id="PTHR34220">
    <property type="entry name" value="SENSOR HISTIDINE KINASE YPDA"/>
    <property type="match status" value="1"/>
</dbReference>
<evidence type="ECO:0000259" key="2">
    <source>
        <dbReference type="SMART" id="SM00387"/>
    </source>
</evidence>
<keyword evidence="1" id="KW-0812">Transmembrane</keyword>
<keyword evidence="1" id="KW-1133">Transmembrane helix</keyword>